<accession>A0A2G8SE71</accession>
<proteinExistence type="predicted"/>
<dbReference type="Proteomes" id="UP000230002">
    <property type="component" value="Unassembled WGS sequence"/>
</dbReference>
<keyword evidence="2" id="KW-1185">Reference proteome</keyword>
<evidence type="ECO:0000313" key="1">
    <source>
        <dbReference type="EMBL" id="PIL32049.1"/>
    </source>
</evidence>
<evidence type="ECO:0000313" key="2">
    <source>
        <dbReference type="Proteomes" id="UP000230002"/>
    </source>
</evidence>
<gene>
    <name evidence="1" type="ORF">GSI_06753</name>
</gene>
<organism evidence="1 2">
    <name type="scientific">Ganoderma sinense ZZ0214-1</name>
    <dbReference type="NCBI Taxonomy" id="1077348"/>
    <lineage>
        <taxon>Eukaryota</taxon>
        <taxon>Fungi</taxon>
        <taxon>Dikarya</taxon>
        <taxon>Basidiomycota</taxon>
        <taxon>Agaricomycotina</taxon>
        <taxon>Agaricomycetes</taxon>
        <taxon>Polyporales</taxon>
        <taxon>Polyporaceae</taxon>
        <taxon>Ganoderma</taxon>
    </lineage>
</organism>
<dbReference type="AlphaFoldDB" id="A0A2G8SE71"/>
<comment type="caution">
    <text evidence="1">The sequence shown here is derived from an EMBL/GenBank/DDBJ whole genome shotgun (WGS) entry which is preliminary data.</text>
</comment>
<sequence length="248" mass="27526">MWVTVAVRMSIGGRRPYGVRRRGGHPAVPVRERSRTVRGVPNERRLALARALALGPMMFGRAHLHLPSLLRRRLNRLIALLARLFPDRRWYHGRVGVALARAGGANGRSAPVPGTHDVIRSFELLRLGRRRPRCRQRRAARAAALERRAGNLQVNATRPAFARTVRDGDGARGGRKRASKRGVGRLGILACPDDGHFRGGPPTRARAQAGIAERLGAEQWGSGDAWRIRVDVRETGPWTVRRMTGTRT</sequence>
<reference evidence="1 2" key="1">
    <citation type="journal article" date="2015" name="Sci. Rep.">
        <title>Chromosome-level genome map provides insights into diverse defense mechanisms in the medicinal fungus Ganoderma sinense.</title>
        <authorList>
            <person name="Zhu Y."/>
            <person name="Xu J."/>
            <person name="Sun C."/>
            <person name="Zhou S."/>
            <person name="Xu H."/>
            <person name="Nelson D.R."/>
            <person name="Qian J."/>
            <person name="Song J."/>
            <person name="Luo H."/>
            <person name="Xiang L."/>
            <person name="Li Y."/>
            <person name="Xu Z."/>
            <person name="Ji A."/>
            <person name="Wang L."/>
            <person name="Lu S."/>
            <person name="Hayward A."/>
            <person name="Sun W."/>
            <person name="Li X."/>
            <person name="Schwartz D.C."/>
            <person name="Wang Y."/>
            <person name="Chen S."/>
        </authorList>
    </citation>
    <scope>NUCLEOTIDE SEQUENCE [LARGE SCALE GENOMIC DNA]</scope>
    <source>
        <strain evidence="1 2">ZZ0214-1</strain>
    </source>
</reference>
<name>A0A2G8SE71_9APHY</name>
<protein>
    <submittedName>
        <fullName evidence="1">Uncharacterized protein</fullName>
    </submittedName>
</protein>
<dbReference type="EMBL" id="AYKW01000012">
    <property type="protein sequence ID" value="PIL32049.1"/>
    <property type="molecule type" value="Genomic_DNA"/>
</dbReference>